<keyword evidence="8" id="KW-1185">Reference proteome</keyword>
<sequence>MPDRSPSSPLHCDLLVIGSGAGGLSAAVTAAHLGLKVIVAEKDPQFGGTTAWSGGWMWLPRNPLAIEAGIVEPVDEPLAYLRHELGERFDEARARAFLEAAPAMVQFFRTNTALRFIVGNAIPDFHGRTPHASLGGRSLCAAPFDGRRLGQRIADLKPPLAESTLWGMGIASGAELRHFLNAMRKPASFWVVTKRVLAHWKDLLLHRRGMRLVNGNALVAALAASAFEAGVEIRTSSPARRLLRDGERVTGAVLTTPAGPVEVHASRGVLLACGGFPHDTERKRALLPHAPTGTEHWSAASRGNTGDGLRLGESAGGRVGSDGLQAAALAPVSLVPQRDGTFAHFPHLIERAKPGLIMVRADGQRFANEADSYHDVMQALIAATPAGQPVQAWLVCDHAFMRHYGLGAAKPAPMPLGPMLANGYVKRGRTLAELAHACGIAADGLERTVQRYNAMALAGQDEDFAKGETPYNRMQGDAPFAAEQGWPNPCMGPIERGPFYAVRVVAGSLGTFSGLKVNAQAQVLDAQGATIPGLYAGGNDMDSLMAGHYPAGGITLGPAMTFGWLAAHHAAGRTPSL</sequence>
<protein>
    <submittedName>
        <fullName evidence="7">FAD-dependent oxidoreductase</fullName>
    </submittedName>
</protein>
<keyword evidence="2" id="KW-0285">Flavoprotein</keyword>
<evidence type="ECO:0000256" key="3">
    <source>
        <dbReference type="ARBA" id="ARBA00022827"/>
    </source>
</evidence>
<feature type="domain" description="FAD-dependent oxidoreductase 2 FAD-binding" evidence="6">
    <location>
        <begin position="13"/>
        <end position="556"/>
    </location>
</feature>
<evidence type="ECO:0000313" key="8">
    <source>
        <dbReference type="Proteomes" id="UP001595729"/>
    </source>
</evidence>
<evidence type="ECO:0000259" key="6">
    <source>
        <dbReference type="Pfam" id="PF00890"/>
    </source>
</evidence>
<dbReference type="InterPro" id="IPR036188">
    <property type="entry name" value="FAD/NAD-bd_sf"/>
</dbReference>
<feature type="region of interest" description="Disordered" evidence="5">
    <location>
        <begin position="290"/>
        <end position="314"/>
    </location>
</feature>
<evidence type="ECO:0000256" key="1">
    <source>
        <dbReference type="ARBA" id="ARBA00001974"/>
    </source>
</evidence>
<keyword evidence="3" id="KW-0274">FAD</keyword>
<dbReference type="SUPFAM" id="SSF51905">
    <property type="entry name" value="FAD/NAD(P)-binding domain"/>
    <property type="match status" value="1"/>
</dbReference>
<proteinExistence type="predicted"/>
<dbReference type="SUPFAM" id="SSF56425">
    <property type="entry name" value="Succinate dehydrogenase/fumarate reductase flavoprotein, catalytic domain"/>
    <property type="match status" value="1"/>
</dbReference>
<evidence type="ECO:0000256" key="5">
    <source>
        <dbReference type="SAM" id="MobiDB-lite"/>
    </source>
</evidence>
<dbReference type="InterPro" id="IPR003953">
    <property type="entry name" value="FAD-dep_OxRdtase_2_FAD-bd"/>
</dbReference>
<dbReference type="Pfam" id="PF00890">
    <property type="entry name" value="FAD_binding_2"/>
    <property type="match status" value="1"/>
</dbReference>
<dbReference type="Gene3D" id="3.50.50.60">
    <property type="entry name" value="FAD/NAD(P)-binding domain"/>
    <property type="match status" value="2"/>
</dbReference>
<accession>A0ABV7W818</accession>
<gene>
    <name evidence="7" type="ORF">ACFOPI_17425</name>
</gene>
<keyword evidence="4" id="KW-0560">Oxidoreductase</keyword>
<evidence type="ECO:0000256" key="4">
    <source>
        <dbReference type="ARBA" id="ARBA00023002"/>
    </source>
</evidence>
<dbReference type="NCBIfam" id="NF004789">
    <property type="entry name" value="PRK06134.1"/>
    <property type="match status" value="1"/>
</dbReference>
<organism evidence="7 8">
    <name type="scientific">Hydrogenophaga luteola</name>
    <dbReference type="NCBI Taxonomy" id="1591122"/>
    <lineage>
        <taxon>Bacteria</taxon>
        <taxon>Pseudomonadati</taxon>
        <taxon>Pseudomonadota</taxon>
        <taxon>Betaproteobacteria</taxon>
        <taxon>Burkholderiales</taxon>
        <taxon>Comamonadaceae</taxon>
        <taxon>Hydrogenophaga</taxon>
    </lineage>
</organism>
<name>A0ABV7W818_9BURK</name>
<reference evidence="8" key="1">
    <citation type="journal article" date="2019" name="Int. J. Syst. Evol. Microbiol.">
        <title>The Global Catalogue of Microorganisms (GCM) 10K type strain sequencing project: providing services to taxonomists for standard genome sequencing and annotation.</title>
        <authorList>
            <consortium name="The Broad Institute Genomics Platform"/>
            <consortium name="The Broad Institute Genome Sequencing Center for Infectious Disease"/>
            <person name="Wu L."/>
            <person name="Ma J."/>
        </authorList>
    </citation>
    <scope>NUCLEOTIDE SEQUENCE [LARGE SCALE GENOMIC DNA]</scope>
    <source>
        <strain evidence="8">KCTC 42501</strain>
    </source>
</reference>
<dbReference type="Proteomes" id="UP001595729">
    <property type="component" value="Unassembled WGS sequence"/>
</dbReference>
<dbReference type="InterPro" id="IPR027477">
    <property type="entry name" value="Succ_DH/fumarate_Rdtase_cat_sf"/>
</dbReference>
<evidence type="ECO:0000313" key="7">
    <source>
        <dbReference type="EMBL" id="MFC3685388.1"/>
    </source>
</evidence>
<dbReference type="RefSeq" id="WP_382176517.1">
    <property type="nucleotide sequence ID" value="NZ_JBHRXX010000007.1"/>
</dbReference>
<dbReference type="PANTHER" id="PTHR43400:SF10">
    <property type="entry name" value="3-OXOSTEROID 1-DEHYDROGENASE"/>
    <property type="match status" value="1"/>
</dbReference>
<comment type="cofactor">
    <cofactor evidence="1">
        <name>FAD</name>
        <dbReference type="ChEBI" id="CHEBI:57692"/>
    </cofactor>
</comment>
<comment type="caution">
    <text evidence="7">The sequence shown here is derived from an EMBL/GenBank/DDBJ whole genome shotgun (WGS) entry which is preliminary data.</text>
</comment>
<evidence type="ECO:0000256" key="2">
    <source>
        <dbReference type="ARBA" id="ARBA00022630"/>
    </source>
</evidence>
<dbReference type="EMBL" id="JBHRXX010000007">
    <property type="protein sequence ID" value="MFC3685388.1"/>
    <property type="molecule type" value="Genomic_DNA"/>
</dbReference>
<dbReference type="InterPro" id="IPR050315">
    <property type="entry name" value="FAD-oxidoreductase_2"/>
</dbReference>
<dbReference type="PANTHER" id="PTHR43400">
    <property type="entry name" value="FUMARATE REDUCTASE"/>
    <property type="match status" value="1"/>
</dbReference>